<evidence type="ECO:0000256" key="2">
    <source>
        <dbReference type="ARBA" id="ARBA00011123"/>
    </source>
</evidence>
<comment type="subunit">
    <text evidence="2 10">Heterotrimer of A, B and C subunits.</text>
</comment>
<dbReference type="GO" id="GO:0006412">
    <property type="term" value="P:translation"/>
    <property type="evidence" value="ECO:0007669"/>
    <property type="project" value="UniProtKB-UniRule"/>
</dbReference>
<dbReference type="GO" id="GO:0030956">
    <property type="term" value="C:glutamyl-tRNA(Gln) amidotransferase complex"/>
    <property type="evidence" value="ECO:0007669"/>
    <property type="project" value="InterPro"/>
</dbReference>
<evidence type="ECO:0000259" key="11">
    <source>
        <dbReference type="Pfam" id="PF01425"/>
    </source>
</evidence>
<dbReference type="EMBL" id="JAAGVY010000001">
    <property type="protein sequence ID" value="NEN22114.1"/>
    <property type="molecule type" value="Genomic_DNA"/>
</dbReference>
<dbReference type="InterPro" id="IPR023631">
    <property type="entry name" value="Amidase_dom"/>
</dbReference>
<feature type="active site" description="Charge relay system" evidence="10">
    <location>
        <position position="76"/>
    </location>
</feature>
<dbReference type="PANTHER" id="PTHR11895:SF151">
    <property type="entry name" value="GLUTAMYL-TRNA(GLN) AMIDOTRANSFERASE SUBUNIT A"/>
    <property type="match status" value="1"/>
</dbReference>
<evidence type="ECO:0000313" key="13">
    <source>
        <dbReference type="Proteomes" id="UP000486602"/>
    </source>
</evidence>
<evidence type="ECO:0000256" key="3">
    <source>
        <dbReference type="ARBA" id="ARBA00012739"/>
    </source>
</evidence>
<reference evidence="12 13" key="1">
    <citation type="submission" date="2020-02" db="EMBL/GenBank/DDBJ databases">
        <title>Out from the shadows clarifying the taxonomy of the family Cryomorphaceae and related taxa by utilizing the GTDB taxonomic framework.</title>
        <authorList>
            <person name="Bowman J.P."/>
        </authorList>
    </citation>
    <scope>NUCLEOTIDE SEQUENCE [LARGE SCALE GENOMIC DNA]</scope>
    <source>
        <strain evidence="12 13">QSSC 1-22</strain>
    </source>
</reference>
<evidence type="ECO:0000256" key="5">
    <source>
        <dbReference type="ARBA" id="ARBA00022598"/>
    </source>
</evidence>
<protein>
    <recommendedName>
        <fullName evidence="4 10">Glutamyl-tRNA(Gln) amidotransferase subunit A</fullName>
        <shortName evidence="10">Glu-ADT subunit A</shortName>
        <ecNumber evidence="3 10">6.3.5.7</ecNumber>
    </recommendedName>
</protein>
<dbReference type="PROSITE" id="PS00571">
    <property type="entry name" value="AMIDASES"/>
    <property type="match status" value="1"/>
</dbReference>
<dbReference type="AlphaFoldDB" id="A0A7K3WKU3"/>
<comment type="similarity">
    <text evidence="1 10">Belongs to the amidase family. GatA subfamily.</text>
</comment>
<dbReference type="Proteomes" id="UP000486602">
    <property type="component" value="Unassembled WGS sequence"/>
</dbReference>
<feature type="active site" description="Acyl-ester intermediate" evidence="10">
    <location>
        <position position="175"/>
    </location>
</feature>
<dbReference type="EC" id="6.3.5.7" evidence="3 10"/>
<keyword evidence="6 10" id="KW-0547">Nucleotide-binding</keyword>
<comment type="catalytic activity">
    <reaction evidence="9 10">
        <text>L-glutamyl-tRNA(Gln) + L-glutamine + ATP + H2O = L-glutaminyl-tRNA(Gln) + L-glutamate + ADP + phosphate + H(+)</text>
        <dbReference type="Rhea" id="RHEA:17521"/>
        <dbReference type="Rhea" id="RHEA-COMP:9681"/>
        <dbReference type="Rhea" id="RHEA-COMP:9684"/>
        <dbReference type="ChEBI" id="CHEBI:15377"/>
        <dbReference type="ChEBI" id="CHEBI:15378"/>
        <dbReference type="ChEBI" id="CHEBI:29985"/>
        <dbReference type="ChEBI" id="CHEBI:30616"/>
        <dbReference type="ChEBI" id="CHEBI:43474"/>
        <dbReference type="ChEBI" id="CHEBI:58359"/>
        <dbReference type="ChEBI" id="CHEBI:78520"/>
        <dbReference type="ChEBI" id="CHEBI:78521"/>
        <dbReference type="ChEBI" id="CHEBI:456216"/>
        <dbReference type="EC" id="6.3.5.7"/>
    </reaction>
</comment>
<organism evidence="12 13">
    <name type="scientific">Cryomorpha ignava</name>
    <dbReference type="NCBI Taxonomy" id="101383"/>
    <lineage>
        <taxon>Bacteria</taxon>
        <taxon>Pseudomonadati</taxon>
        <taxon>Bacteroidota</taxon>
        <taxon>Flavobacteriia</taxon>
        <taxon>Flavobacteriales</taxon>
        <taxon>Cryomorphaceae</taxon>
        <taxon>Cryomorpha</taxon>
    </lineage>
</organism>
<keyword evidence="12" id="KW-0808">Transferase</keyword>
<feature type="active site" description="Charge relay system" evidence="10">
    <location>
        <position position="151"/>
    </location>
</feature>
<dbReference type="InterPro" id="IPR036928">
    <property type="entry name" value="AS_sf"/>
</dbReference>
<keyword evidence="7 10" id="KW-0067">ATP-binding</keyword>
<evidence type="ECO:0000256" key="6">
    <source>
        <dbReference type="ARBA" id="ARBA00022741"/>
    </source>
</evidence>
<evidence type="ECO:0000256" key="8">
    <source>
        <dbReference type="ARBA" id="ARBA00022917"/>
    </source>
</evidence>
<dbReference type="SUPFAM" id="SSF75304">
    <property type="entry name" value="Amidase signature (AS) enzymes"/>
    <property type="match status" value="1"/>
</dbReference>
<keyword evidence="8 10" id="KW-0648">Protein biosynthesis</keyword>
<dbReference type="GO" id="GO:0050567">
    <property type="term" value="F:glutaminyl-tRNA synthase (glutamine-hydrolyzing) activity"/>
    <property type="evidence" value="ECO:0007669"/>
    <property type="project" value="UniProtKB-UniRule"/>
</dbReference>
<dbReference type="NCBIfam" id="TIGR00132">
    <property type="entry name" value="gatA"/>
    <property type="match status" value="1"/>
</dbReference>
<evidence type="ECO:0000256" key="10">
    <source>
        <dbReference type="HAMAP-Rule" id="MF_00120"/>
    </source>
</evidence>
<gene>
    <name evidence="10 12" type="primary">gatA</name>
    <name evidence="12" type="ORF">G3O08_01170</name>
</gene>
<name>A0A7K3WKU3_9FLAO</name>
<comment type="caution">
    <text evidence="12">The sequence shown here is derived from an EMBL/GenBank/DDBJ whole genome shotgun (WGS) entry which is preliminary data.</text>
</comment>
<feature type="domain" description="Amidase" evidence="11">
    <location>
        <begin position="24"/>
        <end position="465"/>
    </location>
</feature>
<dbReference type="InterPro" id="IPR000120">
    <property type="entry name" value="Amidase"/>
</dbReference>
<dbReference type="InterPro" id="IPR020556">
    <property type="entry name" value="Amidase_CS"/>
</dbReference>
<comment type="function">
    <text evidence="10">Allows the formation of correctly charged Gln-tRNA(Gln) through the transamidation of misacylated Glu-tRNA(Gln) in organisms which lack glutaminyl-tRNA synthetase. The reaction takes place in the presence of glutamine and ATP through an activated gamma-phospho-Glu-tRNA(Gln).</text>
</comment>
<evidence type="ECO:0000256" key="4">
    <source>
        <dbReference type="ARBA" id="ARBA00014428"/>
    </source>
</evidence>
<keyword evidence="5 10" id="KW-0436">Ligase</keyword>
<dbReference type="GO" id="GO:0016740">
    <property type="term" value="F:transferase activity"/>
    <property type="evidence" value="ECO:0007669"/>
    <property type="project" value="UniProtKB-KW"/>
</dbReference>
<evidence type="ECO:0000256" key="9">
    <source>
        <dbReference type="ARBA" id="ARBA00047407"/>
    </source>
</evidence>
<sequence>MNSYRSLEAIQSDLSAEIIDMPSLVNHYLQRIEETVDLNIFLEVFKSEILDKAAAVQSKIKAGNAGKLAGMVIAIKDNICYKDHKISASSKILKDFESLYSATAINRLLAEDALIIGRVNCDEFAMGGSNENSAYGPVKNPVNKDYVPGGSSGGSAAAVAADCCLVALGSDTGGSIRQPASFCGVVGIKPTYGRISRHGLIAFASSFDQIGPLSQSVSDAALVLEIMAGKDSMDTTSSSQKVDAYSDFSENPKPLKIGFIQECLDSKSLDPEVKESQLKLIEQLRAEGHTVDPVRLEELDYLVPTYYVLTTAEASSNLSRYDGIHYGYRSSAATDIESTYLKSRTEGFGKEVKRRIMLGSFVLSAGYYDAYYGKAQKVRRLIKEKTESLFEDYDLLLSPTTPATAFKFGANMDDPIKMYLEDIFTVHANLVGTPAISLPLFKHSKSGLPFGAQFMSAAFNEKLLLDFSHNLMNIVALKA</sequence>
<keyword evidence="13" id="KW-1185">Reference proteome</keyword>
<proteinExistence type="inferred from homology"/>
<dbReference type="InterPro" id="IPR004412">
    <property type="entry name" value="GatA"/>
</dbReference>
<dbReference type="GO" id="GO:0005524">
    <property type="term" value="F:ATP binding"/>
    <property type="evidence" value="ECO:0007669"/>
    <property type="project" value="UniProtKB-KW"/>
</dbReference>
<dbReference type="PANTHER" id="PTHR11895">
    <property type="entry name" value="TRANSAMIDASE"/>
    <property type="match status" value="1"/>
</dbReference>
<evidence type="ECO:0000256" key="7">
    <source>
        <dbReference type="ARBA" id="ARBA00022840"/>
    </source>
</evidence>
<dbReference type="Pfam" id="PF01425">
    <property type="entry name" value="Amidase"/>
    <property type="match status" value="1"/>
</dbReference>
<evidence type="ECO:0000313" key="12">
    <source>
        <dbReference type="EMBL" id="NEN22114.1"/>
    </source>
</evidence>
<evidence type="ECO:0000256" key="1">
    <source>
        <dbReference type="ARBA" id="ARBA00008069"/>
    </source>
</evidence>
<accession>A0A7K3WKU3</accession>
<dbReference type="RefSeq" id="WP_163282828.1">
    <property type="nucleotide sequence ID" value="NZ_JAAGVY010000001.1"/>
</dbReference>
<dbReference type="Gene3D" id="3.90.1300.10">
    <property type="entry name" value="Amidase signature (AS) domain"/>
    <property type="match status" value="1"/>
</dbReference>
<dbReference type="HAMAP" id="MF_00120">
    <property type="entry name" value="GatA"/>
    <property type="match status" value="1"/>
</dbReference>